<comment type="caution">
    <text evidence="3">The sequence shown here is derived from an EMBL/GenBank/DDBJ whole genome shotgun (WGS) entry which is preliminary data.</text>
</comment>
<feature type="signal peptide" evidence="2">
    <location>
        <begin position="1"/>
        <end position="26"/>
    </location>
</feature>
<dbReference type="Proteomes" id="UP000034581">
    <property type="component" value="Unassembled WGS sequence"/>
</dbReference>
<dbReference type="PATRIC" id="fig|1618350.3.peg.741"/>
<evidence type="ECO:0000256" key="2">
    <source>
        <dbReference type="SAM" id="SignalP"/>
    </source>
</evidence>
<dbReference type="EMBL" id="LBQB01000005">
    <property type="protein sequence ID" value="KKP69518.1"/>
    <property type="molecule type" value="Genomic_DNA"/>
</dbReference>
<evidence type="ECO:0000313" key="4">
    <source>
        <dbReference type="Proteomes" id="UP000034581"/>
    </source>
</evidence>
<evidence type="ECO:0000313" key="3">
    <source>
        <dbReference type="EMBL" id="KKP69518.1"/>
    </source>
</evidence>
<evidence type="ECO:0000256" key="1">
    <source>
        <dbReference type="SAM" id="Coils"/>
    </source>
</evidence>
<keyword evidence="1" id="KW-0175">Coiled coil</keyword>
<organism evidence="3 4">
    <name type="scientific">candidate division CPR3 bacterium GW2011_GWF2_35_18</name>
    <dbReference type="NCBI Taxonomy" id="1618350"/>
    <lineage>
        <taxon>Bacteria</taxon>
        <taxon>Bacteria division CPR3</taxon>
    </lineage>
</organism>
<dbReference type="AlphaFoldDB" id="A0A0G0BJ88"/>
<proteinExistence type="predicted"/>
<name>A0A0G0BJ88_UNCC3</name>
<evidence type="ECO:0008006" key="5">
    <source>
        <dbReference type="Google" id="ProtNLM"/>
    </source>
</evidence>
<feature type="chain" id="PRO_5002531485" description="Peptidase S74 domain-containing protein" evidence="2">
    <location>
        <begin position="27"/>
        <end position="432"/>
    </location>
</feature>
<dbReference type="STRING" id="1618350.UR67_C0005G0007"/>
<feature type="coiled-coil region" evidence="1">
    <location>
        <begin position="405"/>
        <end position="432"/>
    </location>
</feature>
<gene>
    <name evidence="3" type="ORF">UR67_C0005G0007</name>
</gene>
<reference evidence="3 4" key="1">
    <citation type="journal article" date="2015" name="Nature">
        <title>rRNA introns, odd ribosomes, and small enigmatic genomes across a large radiation of phyla.</title>
        <authorList>
            <person name="Brown C.T."/>
            <person name="Hug L.A."/>
            <person name="Thomas B.C."/>
            <person name="Sharon I."/>
            <person name="Castelle C.J."/>
            <person name="Singh A."/>
            <person name="Wilkins M.J."/>
            <person name="Williams K.H."/>
            <person name="Banfield J.F."/>
        </authorList>
    </citation>
    <scope>NUCLEOTIDE SEQUENCE [LARGE SCALE GENOMIC DNA]</scope>
</reference>
<accession>A0A0G0BJ88</accession>
<keyword evidence="2" id="KW-0732">Signal</keyword>
<protein>
    <recommendedName>
        <fullName evidence="5">Peptidase S74 domain-containing protein</fullName>
    </recommendedName>
</protein>
<sequence length="432" mass="46210">MKKKAVILSFFIPFLSLLFPLNTVFADTWWTGSGSNTWDVNYSTQNVGIGTTSPTGVLQINGVRKTADNQGQLLIVGAADHAYLQIKTTNSGTKETGIQIVGTGSIATPDWNIKESANNPTLKFNYRGTDNIAFKSNGDVGLGINDPDATLHVFSGSSAGLTGGGYLILGDHTSYNIVLDANELSARNGEASSPLYIQALSTSANTIINQNTGNVGVGLTAPEGKLHVYSTTAVDGWKGRGVFSGPINAVVLGEGGGIATIGGHDDTLSTWSDLAINPDPEDGNVGIGTTNPTSKLQVNGDFKAQWIHATDAGFHTFAGRVGINTTTDNVNYNLLVNGKIRAKEIVVDTGWSDFVFDSNYQLKSLTEVEQYIDENKHLPDIPSAQEVEENGISLGGMDAKLLQKIEELTLYTIDLKKENEDLKNRLDLLEQK</sequence>